<dbReference type="Pfam" id="PF01434">
    <property type="entry name" value="Peptidase_M41"/>
    <property type="match status" value="1"/>
</dbReference>
<dbReference type="SUPFAM" id="SSF52540">
    <property type="entry name" value="P-loop containing nucleoside triphosphate hydrolases"/>
    <property type="match status" value="1"/>
</dbReference>
<gene>
    <name evidence="3" type="ORF">BMI91_18340</name>
</gene>
<protein>
    <recommendedName>
        <fullName evidence="2">AAA+ ATPase domain-containing protein</fullName>
    </recommendedName>
</protein>
<dbReference type="PANTHER" id="PTHR23076:SF97">
    <property type="entry name" value="ATP-DEPENDENT ZINC METALLOPROTEASE YME1L1"/>
    <property type="match status" value="1"/>
</dbReference>
<sequence length="695" mass="74847">MPHSLPTTSSPLKELFNSDRKVAFAEKFLRHLMEPCEPPSASDPEELDDEQAEMSAFSIETLAFALRFAHLLGDEAAARRMHEDGSCTLVQVRPGRDLVLAMADLPRLLPRLSKFLGLRRREGVRLVARVDASSRGASASERARQHQRFRQTQDEAISFGDPLLAVAADPAAFTSVARTICPAPLKLPPVSCALILELLRITHPETEERSWWALHDALPSDDALRRLDGPLLTPAFKAATAAEVAQRLMNYSAACAPKQVRALDRVQGLGPIRPQLDRLLAGFSNWQSGEADWSALNTSALVSGPTGCGKTMLARAVAEELGVPLVATSYAECQKAGHLGQMLAALDEVVLEAISKAPCVLFIDEMDSFTSRGTNHQNSEYQRQVVNAMLLQLTRLAETSGVMVLAATNHPDVIDPALRRAGRLDLHLRMRYPDRAGISAILRDTLGAPDLNVTQGADLLLGSSGATAASVARSALGIARQLGRAVTSDDIWHAALEVAPVAATDQLERIAIHEAGHLLAAFSLLPTLPTRVVIGPFGGYIEGADAPLLTENNIRAAITVGLAGRAAEQVMLGSVSSGAGGSEHSDLGVATRLALDTVTKMGLLGGELFWAPVKSDQLVSLPEQLRAHVVGILDEAHRAATNLIAENTQSLEFLKNTLLEHRELEADRLQDLASRVFPHSTRLGRKILDTHLKPK</sequence>
<dbReference type="Gene3D" id="3.40.50.300">
    <property type="entry name" value="P-loop containing nucleotide triphosphate hydrolases"/>
    <property type="match status" value="1"/>
</dbReference>
<dbReference type="Pfam" id="PF00004">
    <property type="entry name" value="AAA"/>
    <property type="match status" value="1"/>
</dbReference>
<keyword evidence="1" id="KW-0547">Nucleotide-binding</keyword>
<evidence type="ECO:0000256" key="1">
    <source>
        <dbReference type="RuleBase" id="RU003651"/>
    </source>
</evidence>
<dbReference type="PANTHER" id="PTHR23076">
    <property type="entry name" value="METALLOPROTEASE M41 FTSH"/>
    <property type="match status" value="1"/>
</dbReference>
<dbReference type="Gene3D" id="1.20.58.760">
    <property type="entry name" value="Peptidase M41"/>
    <property type="match status" value="1"/>
</dbReference>
<accession>A0ABX3MSE5</accession>
<dbReference type="InterPro" id="IPR037219">
    <property type="entry name" value="Peptidase_M41-like"/>
</dbReference>
<dbReference type="SUPFAM" id="SSF140990">
    <property type="entry name" value="FtsH protease domain-like"/>
    <property type="match status" value="1"/>
</dbReference>
<comment type="similarity">
    <text evidence="1">Belongs to the AAA ATPase family.</text>
</comment>
<dbReference type="InterPro" id="IPR027417">
    <property type="entry name" value="P-loop_NTPase"/>
</dbReference>
<dbReference type="InterPro" id="IPR003593">
    <property type="entry name" value="AAA+_ATPase"/>
</dbReference>
<evidence type="ECO:0000313" key="4">
    <source>
        <dbReference type="Proteomes" id="UP000190787"/>
    </source>
</evidence>
<feature type="domain" description="AAA+ ATPase" evidence="2">
    <location>
        <begin position="296"/>
        <end position="434"/>
    </location>
</feature>
<dbReference type="EMBL" id="MPZV01000005">
    <property type="protein sequence ID" value="OOY22617.1"/>
    <property type="molecule type" value="Genomic_DNA"/>
</dbReference>
<evidence type="ECO:0000259" key="2">
    <source>
        <dbReference type="SMART" id="SM00382"/>
    </source>
</evidence>
<dbReference type="InterPro" id="IPR000642">
    <property type="entry name" value="Peptidase_M41"/>
</dbReference>
<name>A0ABX3MSE5_9RHOB</name>
<keyword evidence="1" id="KW-0067">ATP-binding</keyword>
<comment type="caution">
    <text evidence="3">The sequence shown here is derived from an EMBL/GenBank/DDBJ whole genome shotgun (WGS) entry which is preliminary data.</text>
</comment>
<dbReference type="PROSITE" id="PS00674">
    <property type="entry name" value="AAA"/>
    <property type="match status" value="1"/>
</dbReference>
<dbReference type="InterPro" id="IPR003960">
    <property type="entry name" value="ATPase_AAA_CS"/>
</dbReference>
<organism evidence="3 4">
    <name type="scientific">Thioclava sediminum</name>
    <dbReference type="NCBI Taxonomy" id="1915319"/>
    <lineage>
        <taxon>Bacteria</taxon>
        <taxon>Pseudomonadati</taxon>
        <taxon>Pseudomonadota</taxon>
        <taxon>Alphaproteobacteria</taxon>
        <taxon>Rhodobacterales</taxon>
        <taxon>Paracoccaceae</taxon>
        <taxon>Thioclava</taxon>
    </lineage>
</organism>
<proteinExistence type="inferred from homology"/>
<dbReference type="SMART" id="SM00382">
    <property type="entry name" value="AAA"/>
    <property type="match status" value="1"/>
</dbReference>
<evidence type="ECO:0000313" key="3">
    <source>
        <dbReference type="EMBL" id="OOY22617.1"/>
    </source>
</evidence>
<dbReference type="InterPro" id="IPR003959">
    <property type="entry name" value="ATPase_AAA_core"/>
</dbReference>
<reference evidence="3 4" key="1">
    <citation type="submission" date="2016-11" db="EMBL/GenBank/DDBJ databases">
        <title>A multilocus sequence analysis scheme for characterization of bacteria in the genus Thioclava.</title>
        <authorList>
            <person name="Liu Y."/>
            <person name="Shao Z."/>
        </authorList>
    </citation>
    <scope>NUCLEOTIDE SEQUENCE [LARGE SCALE GENOMIC DNA]</scope>
    <source>
        <strain evidence="3 4">TAW-CT134</strain>
    </source>
</reference>
<keyword evidence="4" id="KW-1185">Reference proteome</keyword>
<dbReference type="CDD" id="cd19481">
    <property type="entry name" value="RecA-like_protease"/>
    <property type="match status" value="1"/>
</dbReference>
<dbReference type="RefSeq" id="WP_146684154.1">
    <property type="nucleotide sequence ID" value="NZ_MPZV01000005.1"/>
</dbReference>
<dbReference type="Proteomes" id="UP000190787">
    <property type="component" value="Unassembled WGS sequence"/>
</dbReference>